<reference evidence="4" key="1">
    <citation type="submission" date="2020-07" db="EMBL/GenBank/DDBJ databases">
        <authorList>
            <person name="Tarantini F.S."/>
            <person name="Hong K.W."/>
            <person name="Chan K.G."/>
        </authorList>
    </citation>
    <scope>NUCLEOTIDE SEQUENCE</scope>
    <source>
        <strain evidence="4">32-07</strain>
    </source>
</reference>
<dbReference type="GO" id="GO:0004519">
    <property type="term" value="F:endonuclease activity"/>
    <property type="evidence" value="ECO:0007669"/>
    <property type="project" value="UniProtKB-KW"/>
</dbReference>
<dbReference type="RefSeq" id="WP_231332084.1">
    <property type="nucleotide sequence ID" value="NZ_CP059572.1"/>
</dbReference>
<proteinExistence type="predicted"/>
<accession>A0ABX8R459</accession>
<dbReference type="InterPro" id="IPR044925">
    <property type="entry name" value="His-Me_finger_sf"/>
</dbReference>
<evidence type="ECO:0000313" key="5">
    <source>
        <dbReference type="Proteomes" id="UP001049518"/>
    </source>
</evidence>
<evidence type="ECO:0000259" key="3">
    <source>
        <dbReference type="Pfam" id="PF13930"/>
    </source>
</evidence>
<dbReference type="Gene3D" id="3.40.570.10">
    <property type="entry name" value="Extracellular Endonuclease, subunit A"/>
    <property type="match status" value="1"/>
</dbReference>
<protein>
    <submittedName>
        <fullName evidence="4">DNA/RNA non-specific endonuclease</fullName>
    </submittedName>
</protein>
<evidence type="ECO:0000256" key="2">
    <source>
        <dbReference type="SAM" id="SignalP"/>
    </source>
</evidence>
<keyword evidence="4" id="KW-0378">Hydrolase</keyword>
<evidence type="ECO:0000313" key="4">
    <source>
        <dbReference type="EMBL" id="QXJ25870.1"/>
    </source>
</evidence>
<feature type="chain" id="PRO_5047113572" evidence="2">
    <location>
        <begin position="18"/>
        <end position="240"/>
    </location>
</feature>
<sequence length="240" mass="25181">MLVTGALALGAAAPASASPPPARHAAPHAPAVAFQGGPGGREAAYSASAIVPSCEGQEWLYRPQANTYIPDPRPGVGYRYHIDAQGRPDQGLANNYSFRAEPGQADNKCRGDVGHYGGKGYHGGHLIGYESNGPTFRANLVPQWGQINSGVFQVFEKGIRACARTSTTPGTVVETYSVRVTYAATTTVIPNGFTGTARVHVAGAASTITQQFPNAQIDNQQSQQIRDSINTQLQAAGCKS</sequence>
<dbReference type="InterPro" id="IPR044929">
    <property type="entry name" value="DNA/RNA_non-sp_Endonuclease_sf"/>
</dbReference>
<feature type="domain" description="Type VII secretion system protein EssD-like" evidence="3">
    <location>
        <begin position="77"/>
        <end position="193"/>
    </location>
</feature>
<keyword evidence="5" id="KW-1185">Reference proteome</keyword>
<evidence type="ECO:0000256" key="1">
    <source>
        <dbReference type="SAM" id="MobiDB-lite"/>
    </source>
</evidence>
<gene>
    <name evidence="4" type="ORF">AGRA3207_007434</name>
</gene>
<feature type="region of interest" description="Disordered" evidence="1">
    <location>
        <begin position="13"/>
        <end position="38"/>
    </location>
</feature>
<dbReference type="SUPFAM" id="SSF54060">
    <property type="entry name" value="His-Me finger endonucleases"/>
    <property type="match status" value="1"/>
</dbReference>
<keyword evidence="2" id="KW-0732">Signal</keyword>
<dbReference type="Proteomes" id="UP001049518">
    <property type="component" value="Chromosome"/>
</dbReference>
<dbReference type="EMBL" id="CP059572">
    <property type="protein sequence ID" value="QXJ25870.1"/>
    <property type="molecule type" value="Genomic_DNA"/>
</dbReference>
<name>A0ABX8R459_9ACTN</name>
<organism evidence="4 5">
    <name type="scientific">Actinomadura graeca</name>
    <dbReference type="NCBI Taxonomy" id="2750812"/>
    <lineage>
        <taxon>Bacteria</taxon>
        <taxon>Bacillati</taxon>
        <taxon>Actinomycetota</taxon>
        <taxon>Actinomycetes</taxon>
        <taxon>Streptosporangiales</taxon>
        <taxon>Thermomonosporaceae</taxon>
        <taxon>Actinomadura</taxon>
    </lineage>
</organism>
<dbReference type="InterPro" id="IPR044927">
    <property type="entry name" value="Endonuclea_NS_2"/>
</dbReference>
<dbReference type="Pfam" id="PF13930">
    <property type="entry name" value="Endonuclea_NS_2"/>
    <property type="match status" value="1"/>
</dbReference>
<feature type="signal peptide" evidence="2">
    <location>
        <begin position="1"/>
        <end position="17"/>
    </location>
</feature>
<keyword evidence="4" id="KW-0540">Nuclease</keyword>
<keyword evidence="4" id="KW-0255">Endonuclease</keyword>